<keyword evidence="4" id="KW-1185">Reference proteome</keyword>
<dbReference type="GO" id="GO:0005868">
    <property type="term" value="C:cytoplasmic dynein complex"/>
    <property type="evidence" value="ECO:0007669"/>
    <property type="project" value="TreeGrafter"/>
</dbReference>
<dbReference type="GO" id="GO:0007018">
    <property type="term" value="P:microtubule-based movement"/>
    <property type="evidence" value="ECO:0007669"/>
    <property type="project" value="TreeGrafter"/>
</dbReference>
<proteinExistence type="inferred from homology"/>
<protein>
    <submittedName>
        <fullName evidence="3">Uncharacterized protein</fullName>
    </submittedName>
</protein>
<dbReference type="InterPro" id="IPR038586">
    <property type="entry name" value="Tctex-1-like_sf"/>
</dbReference>
<feature type="region of interest" description="Disordered" evidence="2">
    <location>
        <begin position="1"/>
        <end position="38"/>
    </location>
</feature>
<dbReference type="EMBL" id="CACVKT020009348">
    <property type="protein sequence ID" value="CAC5421354.1"/>
    <property type="molecule type" value="Genomic_DNA"/>
</dbReference>
<dbReference type="CDD" id="cd21451">
    <property type="entry name" value="DLC-like_TCTEX1D"/>
    <property type="match status" value="1"/>
</dbReference>
<organism evidence="3 4">
    <name type="scientific">Mytilus coruscus</name>
    <name type="common">Sea mussel</name>
    <dbReference type="NCBI Taxonomy" id="42192"/>
    <lineage>
        <taxon>Eukaryota</taxon>
        <taxon>Metazoa</taxon>
        <taxon>Spiralia</taxon>
        <taxon>Lophotrochozoa</taxon>
        <taxon>Mollusca</taxon>
        <taxon>Bivalvia</taxon>
        <taxon>Autobranchia</taxon>
        <taxon>Pteriomorphia</taxon>
        <taxon>Mytilida</taxon>
        <taxon>Mytiloidea</taxon>
        <taxon>Mytilidae</taxon>
        <taxon>Mytilinae</taxon>
        <taxon>Mytilus</taxon>
    </lineage>
</organism>
<comment type="similarity">
    <text evidence="1">Belongs to the dynein light chain Tctex-type family.</text>
</comment>
<dbReference type="Proteomes" id="UP000507470">
    <property type="component" value="Unassembled WGS sequence"/>
</dbReference>
<dbReference type="GO" id="GO:0045505">
    <property type="term" value="F:dynein intermediate chain binding"/>
    <property type="evidence" value="ECO:0007669"/>
    <property type="project" value="TreeGrafter"/>
</dbReference>
<evidence type="ECO:0000313" key="4">
    <source>
        <dbReference type="Proteomes" id="UP000507470"/>
    </source>
</evidence>
<dbReference type="PANTHER" id="PTHR21255:SF65">
    <property type="entry name" value="TCTEX1 DOMAIN-CONTAINING PROTEIN 2"/>
    <property type="match status" value="1"/>
</dbReference>
<dbReference type="Gene3D" id="3.30.1140.40">
    <property type="entry name" value="Tctex-1"/>
    <property type="match status" value="1"/>
</dbReference>
<reference evidence="3 4" key="1">
    <citation type="submission" date="2020-06" db="EMBL/GenBank/DDBJ databases">
        <authorList>
            <person name="Li R."/>
            <person name="Bekaert M."/>
        </authorList>
    </citation>
    <scope>NUCLEOTIDE SEQUENCE [LARGE SCALE GENOMIC DNA]</scope>
    <source>
        <strain evidence="4">wild</strain>
    </source>
</reference>
<sequence length="166" mass="19163">MDKAYLQRPTARAAQLRAATKSQTPSGRRDDESNCRSETTDELNKFKWENTYKMDPDNLLSENLVQSTMRQAIKELIAGEDEDFLETEGRGHLCAKLTDDIKHRIKTEYANTRYRFIIHVTIVQDFATFSIGSRCLWNDNTDNHMTVSIPFGDSYIVSTCYAVYFE</sequence>
<evidence type="ECO:0000313" key="3">
    <source>
        <dbReference type="EMBL" id="CAC5421354.1"/>
    </source>
</evidence>
<dbReference type="AlphaFoldDB" id="A0A6J8EL92"/>
<dbReference type="PANTHER" id="PTHR21255">
    <property type="entry name" value="T-COMPLEX-ASSOCIATED-TESTIS-EXPRESSED 1/ DYNEIN LIGHT CHAIN"/>
    <property type="match status" value="1"/>
</dbReference>
<evidence type="ECO:0000256" key="1">
    <source>
        <dbReference type="ARBA" id="ARBA00005361"/>
    </source>
</evidence>
<name>A0A6J8EL92_MYTCO</name>
<dbReference type="InterPro" id="IPR005334">
    <property type="entry name" value="Tctex-1-like"/>
</dbReference>
<feature type="compositionally biased region" description="Basic and acidic residues" evidence="2">
    <location>
        <begin position="27"/>
        <end position="38"/>
    </location>
</feature>
<dbReference type="GO" id="GO:0005737">
    <property type="term" value="C:cytoplasm"/>
    <property type="evidence" value="ECO:0007669"/>
    <property type="project" value="TreeGrafter"/>
</dbReference>
<dbReference type="OrthoDB" id="10248487at2759"/>
<accession>A0A6J8EL92</accession>
<evidence type="ECO:0000256" key="2">
    <source>
        <dbReference type="SAM" id="MobiDB-lite"/>
    </source>
</evidence>
<gene>
    <name evidence="3" type="ORF">MCOR_53488</name>
</gene>
<dbReference type="Pfam" id="PF03645">
    <property type="entry name" value="Tctex-1"/>
    <property type="match status" value="1"/>
</dbReference>